<keyword evidence="2" id="KW-1185">Reference proteome</keyword>
<evidence type="ECO:0000313" key="1">
    <source>
        <dbReference type="EMBL" id="KMO29243.1"/>
    </source>
</evidence>
<organism evidence="1 2">
    <name type="scientific">Methylobacterium tarhaniae</name>
    <dbReference type="NCBI Taxonomy" id="1187852"/>
    <lineage>
        <taxon>Bacteria</taxon>
        <taxon>Pseudomonadati</taxon>
        <taxon>Pseudomonadota</taxon>
        <taxon>Alphaproteobacteria</taxon>
        <taxon>Hyphomicrobiales</taxon>
        <taxon>Methylobacteriaceae</taxon>
        <taxon>Methylobacterium</taxon>
    </lineage>
</organism>
<protein>
    <submittedName>
        <fullName evidence="1">Uncharacterized protein</fullName>
    </submittedName>
</protein>
<dbReference type="AlphaFoldDB" id="A0A0J6S740"/>
<sequence length="192" mass="20330">MLASLCVAACNTVAPNRLSLADTAQLRFTGIEVRTAGAAINWTAAEDDYLRRRNLSLTDPALVRTPEAQGHIRDLAARRLKAALERALASRPEGARPARLVVTLVKADMPSAAQRIIVGGHPTIRANIEVIDARTGAVLTSYSGDQGMQVAGQGVLGVVVDGALTAGGMDDQFDRAANDFARRFKNWLAAGV</sequence>
<comment type="caution">
    <text evidence="1">The sequence shown here is derived from an EMBL/GenBank/DDBJ whole genome shotgun (WGS) entry which is preliminary data.</text>
</comment>
<gene>
    <name evidence="1" type="ORF">VQ03_29460</name>
</gene>
<dbReference type="Proteomes" id="UP000036449">
    <property type="component" value="Unassembled WGS sequence"/>
</dbReference>
<name>A0A0J6S740_9HYPH</name>
<evidence type="ECO:0000313" key="2">
    <source>
        <dbReference type="Proteomes" id="UP000036449"/>
    </source>
</evidence>
<dbReference type="EMBL" id="LABZ01000310">
    <property type="protein sequence ID" value="KMO29243.1"/>
    <property type="molecule type" value="Genomic_DNA"/>
</dbReference>
<reference evidence="1 2" key="1">
    <citation type="submission" date="2015-03" db="EMBL/GenBank/DDBJ databases">
        <title>Genome sequencing of Methylobacterium tarhaniae DSM 25844.</title>
        <authorList>
            <person name="Chaudhry V."/>
            <person name="Patil P.B."/>
        </authorList>
    </citation>
    <scope>NUCLEOTIDE SEQUENCE [LARGE SCALE GENOMIC DNA]</scope>
    <source>
        <strain evidence="1 2">DSM 25844</strain>
    </source>
</reference>
<accession>A0A0J6S740</accession>
<dbReference type="PATRIC" id="fig|1187852.3.peg.4374"/>
<proteinExistence type="predicted"/>